<keyword evidence="5" id="KW-1185">Reference proteome</keyword>
<dbReference type="AlphaFoldDB" id="W6MAJ9"/>
<reference evidence="4" key="2">
    <citation type="submission" date="2014-03" db="EMBL/GenBank/DDBJ databases">
        <title>Candidatus Competibacter-lineage genomes retrieved from metagenomes reveal functional metabolic diversity.</title>
        <authorList>
            <person name="McIlroy S.J."/>
            <person name="Albertsen M."/>
            <person name="Andresen E.K."/>
            <person name="Saunders A.M."/>
            <person name="Kristiansen R."/>
            <person name="Stokholm-Bjerregaard M."/>
            <person name="Nielsen K.L."/>
            <person name="Nielsen P.H."/>
        </authorList>
    </citation>
    <scope>NUCLEOTIDE SEQUENCE</scope>
    <source>
        <strain evidence="4">Run_A_D11</strain>
    </source>
</reference>
<dbReference type="SUPFAM" id="SSF53955">
    <property type="entry name" value="Lysozyme-like"/>
    <property type="match status" value="1"/>
</dbReference>
<evidence type="ECO:0000313" key="4">
    <source>
        <dbReference type="EMBL" id="CDI04792.1"/>
    </source>
</evidence>
<reference evidence="4" key="1">
    <citation type="submission" date="2013-07" db="EMBL/GenBank/DDBJ databases">
        <authorList>
            <person name="McIlroy S."/>
        </authorList>
    </citation>
    <scope>NUCLEOTIDE SEQUENCE [LARGE SCALE GENOMIC DNA]</scope>
    <source>
        <strain evidence="4">Run_A_D11</strain>
    </source>
</reference>
<dbReference type="GO" id="GO:0016020">
    <property type="term" value="C:membrane"/>
    <property type="evidence" value="ECO:0007669"/>
    <property type="project" value="InterPro"/>
</dbReference>
<dbReference type="CDD" id="cd00254">
    <property type="entry name" value="LT-like"/>
    <property type="match status" value="1"/>
</dbReference>
<dbReference type="RefSeq" id="WP_053085463.1">
    <property type="nucleotide sequence ID" value="NZ_CBTJ020000119.1"/>
</dbReference>
<dbReference type="GO" id="GO:0008933">
    <property type="term" value="F:peptidoglycan lytic transglycosylase activity"/>
    <property type="evidence" value="ECO:0007669"/>
    <property type="project" value="InterPro"/>
</dbReference>
<proteinExistence type="inferred from homology"/>
<comment type="caution">
    <text evidence="4">The sequence shown here is derived from an EMBL/GenBank/DDBJ whole genome shotgun (WGS) entry which is preliminary data.</text>
</comment>
<gene>
    <name evidence="4" type="ORF">BN873_p70030</name>
</gene>
<dbReference type="PROSITE" id="PS00922">
    <property type="entry name" value="TRANSGLYCOSYLASE"/>
    <property type="match status" value="1"/>
</dbReference>
<evidence type="ECO:0000313" key="5">
    <source>
        <dbReference type="Proteomes" id="UP000035760"/>
    </source>
</evidence>
<comment type="similarity">
    <text evidence="1">Belongs to the transglycosylase Slt family.</text>
</comment>
<name>W6MAJ9_9GAMM</name>
<dbReference type="InterPro" id="IPR000189">
    <property type="entry name" value="Transglyc_AS"/>
</dbReference>
<dbReference type="Proteomes" id="UP000035760">
    <property type="component" value="Unassembled WGS sequence"/>
</dbReference>
<dbReference type="EMBL" id="CBTJ020000119">
    <property type="protein sequence ID" value="CDI04792.1"/>
    <property type="molecule type" value="Genomic_DNA"/>
</dbReference>
<dbReference type="GO" id="GO:0000270">
    <property type="term" value="P:peptidoglycan metabolic process"/>
    <property type="evidence" value="ECO:0007669"/>
    <property type="project" value="InterPro"/>
</dbReference>
<evidence type="ECO:0000259" key="3">
    <source>
        <dbReference type="Pfam" id="PF01464"/>
    </source>
</evidence>
<feature type="region of interest" description="Disordered" evidence="2">
    <location>
        <begin position="220"/>
        <end position="242"/>
    </location>
</feature>
<dbReference type="Pfam" id="PF01464">
    <property type="entry name" value="SLT"/>
    <property type="match status" value="1"/>
</dbReference>
<evidence type="ECO:0000256" key="1">
    <source>
        <dbReference type="ARBA" id="ARBA00007734"/>
    </source>
</evidence>
<dbReference type="PANTHER" id="PTHR37423:SF2">
    <property type="entry name" value="MEMBRANE-BOUND LYTIC MUREIN TRANSGLYCOSYLASE C"/>
    <property type="match status" value="1"/>
</dbReference>
<dbReference type="Gene3D" id="1.10.530.10">
    <property type="match status" value="1"/>
</dbReference>
<dbReference type="PANTHER" id="PTHR37423">
    <property type="entry name" value="SOLUBLE LYTIC MUREIN TRANSGLYCOSYLASE-RELATED"/>
    <property type="match status" value="1"/>
</dbReference>
<dbReference type="InterPro" id="IPR023346">
    <property type="entry name" value="Lysozyme-like_dom_sf"/>
</dbReference>
<evidence type="ECO:0000256" key="2">
    <source>
        <dbReference type="SAM" id="MobiDB-lite"/>
    </source>
</evidence>
<dbReference type="InterPro" id="IPR008258">
    <property type="entry name" value="Transglycosylase_SLT_dom_1"/>
</dbReference>
<protein>
    <recommendedName>
        <fullName evidence="3">Transglycosylase SLT domain-containing protein</fullName>
    </recommendedName>
</protein>
<sequence length="242" mass="26637">MFLLTAFLAACSDKPEPSGRSALGPVHEGALADLQHPWSPPEIAEARNLTTLEPDVTPALVKMPKGAYVTLLKPLIDALALSEGIDPALVHAVISVESAYNPYAGSPKNAVGLMQLIPATAQRFGLLAGDRTDPVKNVRAGIRYLKWLRNYLGHWTLAIAAYNAGEGAVLKYGRQIPPYRETQAYVRRVFGFYSLYRQQQNRALQLHPWLTLADEQRQAQRSGALTAQDPRERSREPTTVGQ</sequence>
<accession>W6MAJ9</accession>
<feature type="domain" description="Transglycosylase SLT" evidence="3">
    <location>
        <begin position="76"/>
        <end position="175"/>
    </location>
</feature>
<organism evidence="4 5">
    <name type="scientific">Candidatus Competibacter denitrificans Run_A_D11</name>
    <dbReference type="NCBI Taxonomy" id="1400863"/>
    <lineage>
        <taxon>Bacteria</taxon>
        <taxon>Pseudomonadati</taxon>
        <taxon>Pseudomonadota</taxon>
        <taxon>Gammaproteobacteria</taxon>
        <taxon>Candidatus Competibacteraceae</taxon>
        <taxon>Candidatus Competibacter</taxon>
    </lineage>
</organism>